<dbReference type="RefSeq" id="WP_008040575.1">
    <property type="nucleotide sequence ID" value="NZ_JH725147.1"/>
</dbReference>
<dbReference type="SUPFAM" id="SSF56796">
    <property type="entry name" value="Dehydroquinate synthase-like"/>
    <property type="match status" value="1"/>
</dbReference>
<dbReference type="STRING" id="1094558.ME5_01883"/>
<dbReference type="PANTHER" id="PTHR11496:SF83">
    <property type="entry name" value="HYDROXYACID-OXOACID TRANSHYDROGENASE, MITOCHONDRIAL"/>
    <property type="match status" value="1"/>
</dbReference>
<dbReference type="Gene3D" id="1.20.1090.10">
    <property type="entry name" value="Dehydroquinate synthase-like - alpha domain"/>
    <property type="match status" value="1"/>
</dbReference>
<keyword evidence="1" id="KW-0560">Oxidoreductase</keyword>
<evidence type="ECO:0000259" key="3">
    <source>
        <dbReference type="Pfam" id="PF25137"/>
    </source>
</evidence>
<feature type="domain" description="Fe-containing alcohol dehydrogenase-like C-terminal" evidence="3">
    <location>
        <begin position="187"/>
        <end position="376"/>
    </location>
</feature>
<dbReference type="EMBL" id="AIMB01000008">
    <property type="protein sequence ID" value="EJF89332.1"/>
    <property type="molecule type" value="Genomic_DNA"/>
</dbReference>
<dbReference type="HOGENOM" id="CLU_007207_0_0_5"/>
<dbReference type="InterPro" id="IPR056798">
    <property type="entry name" value="ADH_Fe_C"/>
</dbReference>
<name>J1JWE2_9HYPH</name>
<dbReference type="GO" id="GO:0004022">
    <property type="term" value="F:alcohol dehydrogenase (NAD+) activity"/>
    <property type="evidence" value="ECO:0007669"/>
    <property type="project" value="TreeGrafter"/>
</dbReference>
<accession>J1JWE2</accession>
<evidence type="ECO:0000259" key="2">
    <source>
        <dbReference type="Pfam" id="PF00465"/>
    </source>
</evidence>
<keyword evidence="5" id="KW-1185">Reference proteome</keyword>
<evidence type="ECO:0000256" key="1">
    <source>
        <dbReference type="ARBA" id="ARBA00023002"/>
    </source>
</evidence>
<dbReference type="InterPro" id="IPR039697">
    <property type="entry name" value="Alcohol_dehydrogenase_Fe"/>
</dbReference>
<feature type="domain" description="Alcohol dehydrogenase iron-type/glycerol dehydrogenase GldA" evidence="2">
    <location>
        <begin position="8"/>
        <end position="174"/>
    </location>
</feature>
<dbReference type="Gene3D" id="3.40.50.1970">
    <property type="match status" value="1"/>
</dbReference>
<dbReference type="Pfam" id="PF00465">
    <property type="entry name" value="Fe-ADH"/>
    <property type="match status" value="1"/>
</dbReference>
<sequence>MIADWTFPTQIILGNGRVSALEGWLQNNNLHSLMIITDHKLTTTTIFKKFLHHIDKMSIAFGVFSDLNGRADKDVLARSVGLFQDGGFDSIIAFGGGSVIDLAKLTALVLVKKEAPSYVYHTSHISQKPPVIVIPTLAGSGTEIQETVYLKSDIITNEQKISDERLKPSLVIYDSALTSKAPSSLAAGAGMNAFVNAIDSWFTPEFNPPADALAIETIQLILKYLPITIHDPNNIEAQMHIQTASICGAMAATKGIGPTAALAYAISHYYDTQFDVTAAVLLPHVLAYYQSSNQERLELLNEKLSIKKGFNGLANILLELRQSIGIPSKLNRLAKGQKIKLKDKAFMNKRTLQLMNSQGPGIRLTKKAVSEILHAAIIGKIKRNNRTITPLSE</sequence>
<dbReference type="eggNOG" id="COG1454">
    <property type="taxonomic scope" value="Bacteria"/>
</dbReference>
<organism evidence="4 5">
    <name type="scientific">Bartonella tamiae Th239</name>
    <dbReference type="NCBI Taxonomy" id="1094558"/>
    <lineage>
        <taxon>Bacteria</taxon>
        <taxon>Pseudomonadati</taxon>
        <taxon>Pseudomonadota</taxon>
        <taxon>Alphaproteobacteria</taxon>
        <taxon>Hyphomicrobiales</taxon>
        <taxon>Bartonellaceae</taxon>
        <taxon>Bartonella</taxon>
    </lineage>
</organism>
<gene>
    <name evidence="4" type="ORF">ME5_01883</name>
</gene>
<evidence type="ECO:0000313" key="5">
    <source>
        <dbReference type="Proteomes" id="UP000008952"/>
    </source>
</evidence>
<protein>
    <submittedName>
        <fullName evidence="4">Uncharacterized protein</fullName>
    </submittedName>
</protein>
<proteinExistence type="predicted"/>
<reference evidence="4 5" key="1">
    <citation type="submission" date="2012-03" db="EMBL/GenBank/DDBJ databases">
        <title>The Genome Sequence of Bartonella tamiae Th239.</title>
        <authorList>
            <consortium name="The Broad Institute Genome Sequencing Platform"/>
            <consortium name="The Broad Institute Genome Sequencing Center for Infectious Disease"/>
            <person name="Feldgarden M."/>
            <person name="Kirby J."/>
            <person name="Kosoy M."/>
            <person name="Birtles R."/>
            <person name="Probert W.S."/>
            <person name="Chiaraviglio L."/>
            <person name="Young S.K."/>
            <person name="Zeng Q."/>
            <person name="Gargeya S."/>
            <person name="Fitzgerald M."/>
            <person name="Haas B."/>
            <person name="Abouelleil A."/>
            <person name="Alvarado L."/>
            <person name="Arachchi H.M."/>
            <person name="Berlin A."/>
            <person name="Chapman S.B."/>
            <person name="Gearin G."/>
            <person name="Goldberg J."/>
            <person name="Griggs A."/>
            <person name="Gujja S."/>
            <person name="Hansen M."/>
            <person name="Heiman D."/>
            <person name="Howarth C."/>
            <person name="Larimer J."/>
            <person name="Lui A."/>
            <person name="MacDonald P.J.P."/>
            <person name="McCowen C."/>
            <person name="Montmayeur A."/>
            <person name="Murphy C."/>
            <person name="Neiman D."/>
            <person name="Pearson M."/>
            <person name="Priest M."/>
            <person name="Roberts A."/>
            <person name="Saif S."/>
            <person name="Shea T."/>
            <person name="Sisk P."/>
            <person name="Stolte C."/>
            <person name="Sykes S."/>
            <person name="Wortman J."/>
            <person name="Nusbaum C."/>
            <person name="Birren B."/>
        </authorList>
    </citation>
    <scope>NUCLEOTIDE SEQUENCE [LARGE SCALE GENOMIC DNA]</scope>
    <source>
        <strain evidence="4 5">Th239</strain>
    </source>
</reference>
<dbReference type="PATRIC" id="fig|1094558.3.peg.2018"/>
<dbReference type="AlphaFoldDB" id="J1JWE2"/>
<evidence type="ECO:0000313" key="4">
    <source>
        <dbReference type="EMBL" id="EJF89332.1"/>
    </source>
</evidence>
<comment type="caution">
    <text evidence="4">The sequence shown here is derived from an EMBL/GenBank/DDBJ whole genome shotgun (WGS) entry which is preliminary data.</text>
</comment>
<dbReference type="Pfam" id="PF25137">
    <property type="entry name" value="ADH_Fe_C"/>
    <property type="match status" value="1"/>
</dbReference>
<dbReference type="InterPro" id="IPR001670">
    <property type="entry name" value="ADH_Fe/GldA"/>
</dbReference>
<dbReference type="Proteomes" id="UP000008952">
    <property type="component" value="Unassembled WGS sequence"/>
</dbReference>
<dbReference type="GO" id="GO:0046872">
    <property type="term" value="F:metal ion binding"/>
    <property type="evidence" value="ECO:0007669"/>
    <property type="project" value="InterPro"/>
</dbReference>
<dbReference type="CDD" id="cd08551">
    <property type="entry name" value="Fe-ADH"/>
    <property type="match status" value="1"/>
</dbReference>
<dbReference type="PANTHER" id="PTHR11496">
    <property type="entry name" value="ALCOHOL DEHYDROGENASE"/>
    <property type="match status" value="1"/>
</dbReference>
<dbReference type="OrthoDB" id="9815791at2"/>